<proteinExistence type="inferred from homology"/>
<evidence type="ECO:0000256" key="3">
    <source>
        <dbReference type="ARBA" id="ARBA00008343"/>
    </source>
</evidence>
<keyword evidence="10 14" id="KW-0408">Iron</keyword>
<organism evidence="16 17">
    <name type="scientific">Oceanibacterium hippocampi</name>
    <dbReference type="NCBI Taxonomy" id="745714"/>
    <lineage>
        <taxon>Bacteria</taxon>
        <taxon>Pseudomonadati</taxon>
        <taxon>Pseudomonadota</taxon>
        <taxon>Alphaproteobacteria</taxon>
        <taxon>Sneathiellales</taxon>
        <taxon>Sneathiellaceae</taxon>
        <taxon>Oceanibacterium</taxon>
    </lineage>
</organism>
<dbReference type="GO" id="GO:0006298">
    <property type="term" value="P:mismatch repair"/>
    <property type="evidence" value="ECO:0007669"/>
    <property type="project" value="TreeGrafter"/>
</dbReference>
<dbReference type="Proteomes" id="UP000193200">
    <property type="component" value="Unassembled WGS sequence"/>
</dbReference>
<dbReference type="GO" id="GO:0000701">
    <property type="term" value="F:purine-specific mismatch base pair DNA N-glycosylase activity"/>
    <property type="evidence" value="ECO:0007669"/>
    <property type="project" value="UniProtKB-EC"/>
</dbReference>
<evidence type="ECO:0000256" key="13">
    <source>
        <dbReference type="ARBA" id="ARBA00023295"/>
    </source>
</evidence>
<dbReference type="CDD" id="cd03431">
    <property type="entry name" value="NUDIX_DNA_Glycosylase_C-MutY"/>
    <property type="match status" value="1"/>
</dbReference>
<dbReference type="Gene3D" id="3.90.79.10">
    <property type="entry name" value="Nucleoside Triphosphate Pyrophosphohydrolase"/>
    <property type="match status" value="1"/>
</dbReference>
<dbReference type="GO" id="GO:0051539">
    <property type="term" value="F:4 iron, 4 sulfur cluster binding"/>
    <property type="evidence" value="ECO:0007669"/>
    <property type="project" value="UniProtKB-UniRule"/>
</dbReference>
<comment type="similarity">
    <text evidence="3 14">Belongs to the Nth/MutY family.</text>
</comment>
<keyword evidence="12" id="KW-0234">DNA repair</keyword>
<evidence type="ECO:0000256" key="8">
    <source>
        <dbReference type="ARBA" id="ARBA00022763"/>
    </source>
</evidence>
<dbReference type="EMBL" id="FWFR01000001">
    <property type="protein sequence ID" value="SLN33950.1"/>
    <property type="molecule type" value="Genomic_DNA"/>
</dbReference>
<dbReference type="InterPro" id="IPR015797">
    <property type="entry name" value="NUDIX_hydrolase-like_dom_sf"/>
</dbReference>
<dbReference type="CDD" id="cd00056">
    <property type="entry name" value="ENDO3c"/>
    <property type="match status" value="1"/>
</dbReference>
<protein>
    <recommendedName>
        <fullName evidence="5 14">Adenine DNA glycosylase</fullName>
        <ecNumber evidence="4 14">3.2.2.31</ecNumber>
    </recommendedName>
</protein>
<keyword evidence="17" id="KW-1185">Reference proteome</keyword>
<keyword evidence="6" id="KW-0004">4Fe-4S</keyword>
<accession>A0A1Y5SB02</accession>
<comment type="catalytic activity">
    <reaction evidence="1 14">
        <text>Hydrolyzes free adenine bases from 7,8-dihydro-8-oxoguanine:adenine mismatched double-stranded DNA, leaving an apurinic site.</text>
        <dbReference type="EC" id="3.2.2.31"/>
    </reaction>
</comment>
<dbReference type="SUPFAM" id="SSF55811">
    <property type="entry name" value="Nudix"/>
    <property type="match status" value="1"/>
</dbReference>
<dbReference type="GO" id="GO:0006284">
    <property type="term" value="P:base-excision repair"/>
    <property type="evidence" value="ECO:0007669"/>
    <property type="project" value="UniProtKB-UniRule"/>
</dbReference>
<evidence type="ECO:0000259" key="15">
    <source>
        <dbReference type="SMART" id="SM00478"/>
    </source>
</evidence>
<dbReference type="Pfam" id="PF00730">
    <property type="entry name" value="HhH-GPD"/>
    <property type="match status" value="1"/>
</dbReference>
<evidence type="ECO:0000256" key="4">
    <source>
        <dbReference type="ARBA" id="ARBA00012045"/>
    </source>
</evidence>
<evidence type="ECO:0000256" key="7">
    <source>
        <dbReference type="ARBA" id="ARBA00022723"/>
    </source>
</evidence>
<comment type="cofactor">
    <cofactor evidence="14">
        <name>[4Fe-4S] cluster</name>
        <dbReference type="ChEBI" id="CHEBI:49883"/>
    </cofactor>
    <text evidence="14">Binds 1 [4Fe-4S] cluster.</text>
</comment>
<dbReference type="PROSITE" id="PS01155">
    <property type="entry name" value="ENDONUCLEASE_III_2"/>
    <property type="match status" value="1"/>
</dbReference>
<gene>
    <name evidence="16" type="primary">mutY</name>
    <name evidence="16" type="ORF">OCH7691_01312</name>
</gene>
<dbReference type="InParanoid" id="A0A1Y5SB02"/>
<keyword evidence="13 14" id="KW-0326">Glycosidase</keyword>
<dbReference type="GO" id="GO:0034039">
    <property type="term" value="F:8-oxo-7,8-dihydroguanine DNA N-glycosylase activity"/>
    <property type="evidence" value="ECO:0007669"/>
    <property type="project" value="TreeGrafter"/>
</dbReference>
<dbReference type="Pfam" id="PF14815">
    <property type="entry name" value="NUDIX_4"/>
    <property type="match status" value="1"/>
</dbReference>
<evidence type="ECO:0000256" key="11">
    <source>
        <dbReference type="ARBA" id="ARBA00023014"/>
    </source>
</evidence>
<evidence type="ECO:0000256" key="1">
    <source>
        <dbReference type="ARBA" id="ARBA00000843"/>
    </source>
</evidence>
<dbReference type="SMART" id="SM00525">
    <property type="entry name" value="FES"/>
    <property type="match status" value="1"/>
</dbReference>
<dbReference type="AlphaFoldDB" id="A0A1Y5SB02"/>
<evidence type="ECO:0000256" key="10">
    <source>
        <dbReference type="ARBA" id="ARBA00023004"/>
    </source>
</evidence>
<keyword evidence="8 14" id="KW-0227">DNA damage</keyword>
<dbReference type="SUPFAM" id="SSF48150">
    <property type="entry name" value="DNA-glycosylase"/>
    <property type="match status" value="1"/>
</dbReference>
<dbReference type="Pfam" id="PF00633">
    <property type="entry name" value="HHH"/>
    <property type="match status" value="1"/>
</dbReference>
<dbReference type="InterPro" id="IPR044298">
    <property type="entry name" value="MIG/MutY"/>
</dbReference>
<feature type="domain" description="HhH-GPD" evidence="15">
    <location>
        <begin position="1"/>
        <end position="150"/>
    </location>
</feature>
<keyword evidence="11" id="KW-0411">Iron-sulfur</keyword>
<dbReference type="PANTHER" id="PTHR42944">
    <property type="entry name" value="ADENINE DNA GLYCOSYLASE"/>
    <property type="match status" value="1"/>
</dbReference>
<comment type="function">
    <text evidence="2">Adenine glycosylase active on G-A mispairs. MutY also corrects error-prone DNA synthesis past GO lesions which are due to the oxidatively damaged form of guanine: 7,8-dihydro-8-oxoguanine (8-oxo-dGTP).</text>
</comment>
<dbReference type="EC" id="3.2.2.31" evidence="4 14"/>
<dbReference type="GO" id="GO:0046872">
    <property type="term" value="F:metal ion binding"/>
    <property type="evidence" value="ECO:0007669"/>
    <property type="project" value="UniProtKB-UniRule"/>
</dbReference>
<dbReference type="InterPro" id="IPR029119">
    <property type="entry name" value="MutY_C"/>
</dbReference>
<keyword evidence="9 16" id="KW-0378">Hydrolase</keyword>
<keyword evidence="7" id="KW-0479">Metal-binding</keyword>
<name>A0A1Y5SB02_9PROT</name>
<evidence type="ECO:0000256" key="6">
    <source>
        <dbReference type="ARBA" id="ARBA00022485"/>
    </source>
</evidence>
<evidence type="ECO:0000256" key="12">
    <source>
        <dbReference type="ARBA" id="ARBA00023204"/>
    </source>
</evidence>
<dbReference type="InterPro" id="IPR004036">
    <property type="entry name" value="Endonuclease-III-like_CS2"/>
</dbReference>
<evidence type="ECO:0000256" key="2">
    <source>
        <dbReference type="ARBA" id="ARBA00002933"/>
    </source>
</evidence>
<evidence type="ECO:0000256" key="14">
    <source>
        <dbReference type="RuleBase" id="RU365096"/>
    </source>
</evidence>
<dbReference type="InterPro" id="IPR003265">
    <property type="entry name" value="HhH-GPD_domain"/>
</dbReference>
<evidence type="ECO:0000313" key="16">
    <source>
        <dbReference type="EMBL" id="SLN33950.1"/>
    </source>
</evidence>
<dbReference type="SMART" id="SM00478">
    <property type="entry name" value="ENDO3c"/>
    <property type="match status" value="1"/>
</dbReference>
<sequence length="321" mass="34459">MLQQTTVATVGPYFKRFLERWPDVAALAAAPLDDVLTEWAGLGYYARARNLHKCAIAVVESHGGRFPDDEAALRTLPGIGAYTAGAIAAIAFDRPAPAVDGNVERVIARHARVETALPKAKAEIAALVRPLVPSPGAGDFAQAMMDLGAMICLPRGPLCDRCPVAADCRARAAGDPEAFPRKAPKKARPERHGIAFWLRRPDGAVLVRRRPEQGLLGGMTEIPTTPWLETLWDAEDALGHLPVAATALGPVAGRIEHVFTHFRLTLTVLAGTSDRPAPADARWCPADELHAQALPTLMRKVVRHMEKRGTAGPLFAEDGSP</sequence>
<dbReference type="GO" id="GO:0032357">
    <property type="term" value="F:oxidized purine DNA binding"/>
    <property type="evidence" value="ECO:0007669"/>
    <property type="project" value="TreeGrafter"/>
</dbReference>
<dbReference type="Gene3D" id="1.10.1670.10">
    <property type="entry name" value="Helix-hairpin-Helix base-excision DNA repair enzymes (C-terminal)"/>
    <property type="match status" value="1"/>
</dbReference>
<dbReference type="Gene3D" id="1.10.340.30">
    <property type="entry name" value="Hypothetical protein, domain 2"/>
    <property type="match status" value="1"/>
</dbReference>
<dbReference type="InterPro" id="IPR011257">
    <property type="entry name" value="DNA_glycosylase"/>
</dbReference>
<evidence type="ECO:0000256" key="5">
    <source>
        <dbReference type="ARBA" id="ARBA00022023"/>
    </source>
</evidence>
<dbReference type="PANTHER" id="PTHR42944:SF1">
    <property type="entry name" value="ADENINE DNA GLYCOSYLASE"/>
    <property type="match status" value="1"/>
</dbReference>
<reference evidence="16 17" key="1">
    <citation type="submission" date="2017-03" db="EMBL/GenBank/DDBJ databases">
        <authorList>
            <person name="Afonso C.L."/>
            <person name="Miller P.J."/>
            <person name="Scott M.A."/>
            <person name="Spackman E."/>
            <person name="Goraichik I."/>
            <person name="Dimitrov K.M."/>
            <person name="Suarez D.L."/>
            <person name="Swayne D.E."/>
        </authorList>
    </citation>
    <scope>NUCLEOTIDE SEQUENCE [LARGE SCALE GENOMIC DNA]</scope>
    <source>
        <strain evidence="16 17">CECT 7691</strain>
    </source>
</reference>
<dbReference type="FunCoup" id="A0A1Y5SB02">
    <property type="interactions" value="411"/>
</dbReference>
<evidence type="ECO:0000313" key="17">
    <source>
        <dbReference type="Proteomes" id="UP000193200"/>
    </source>
</evidence>
<dbReference type="InterPro" id="IPR003651">
    <property type="entry name" value="Endonuclease3_FeS-loop_motif"/>
</dbReference>
<evidence type="ECO:0000256" key="9">
    <source>
        <dbReference type="ARBA" id="ARBA00022801"/>
    </source>
</evidence>
<dbReference type="InterPro" id="IPR000445">
    <property type="entry name" value="HhH_motif"/>
</dbReference>
<dbReference type="GO" id="GO:0035485">
    <property type="term" value="F:adenine/guanine mispair binding"/>
    <property type="evidence" value="ECO:0007669"/>
    <property type="project" value="TreeGrafter"/>
</dbReference>
<dbReference type="InterPro" id="IPR023170">
    <property type="entry name" value="HhH_base_excis_C"/>
</dbReference>